<organism evidence="3 4">
    <name type="scientific">Effrenium voratum</name>
    <dbReference type="NCBI Taxonomy" id="2562239"/>
    <lineage>
        <taxon>Eukaryota</taxon>
        <taxon>Sar</taxon>
        <taxon>Alveolata</taxon>
        <taxon>Dinophyceae</taxon>
        <taxon>Suessiales</taxon>
        <taxon>Symbiodiniaceae</taxon>
        <taxon>Effrenium</taxon>
    </lineage>
</organism>
<keyword evidence="4" id="KW-1185">Reference proteome</keyword>
<evidence type="ECO:0000313" key="3">
    <source>
        <dbReference type="EMBL" id="CAJ1375692.1"/>
    </source>
</evidence>
<gene>
    <name evidence="3" type="ORF">EVOR1521_LOCUS4916</name>
</gene>
<dbReference type="Gene3D" id="3.10.590.10">
    <property type="entry name" value="ph1033 like domains"/>
    <property type="match status" value="1"/>
</dbReference>
<dbReference type="CDD" id="cd21134">
    <property type="entry name" value="YTH"/>
    <property type="match status" value="1"/>
</dbReference>
<dbReference type="GO" id="GO:1990247">
    <property type="term" value="F:N6-methyladenosine-containing RNA reader activity"/>
    <property type="evidence" value="ECO:0007669"/>
    <property type="project" value="TreeGrafter"/>
</dbReference>
<dbReference type="PANTHER" id="PTHR12357:SF3">
    <property type="entry name" value="YTH DOMAIN-CONTAINING PROTEIN 1"/>
    <property type="match status" value="1"/>
</dbReference>
<dbReference type="AlphaFoldDB" id="A0AA36MQM3"/>
<name>A0AA36MQM3_9DINO</name>
<evidence type="ECO:0000313" key="4">
    <source>
        <dbReference type="Proteomes" id="UP001178507"/>
    </source>
</evidence>
<protein>
    <recommendedName>
        <fullName evidence="2">YTH domain-containing protein</fullName>
    </recommendedName>
</protein>
<dbReference type="Proteomes" id="UP001178507">
    <property type="component" value="Unassembled WGS sequence"/>
</dbReference>
<dbReference type="GO" id="GO:0003729">
    <property type="term" value="F:mRNA binding"/>
    <property type="evidence" value="ECO:0007669"/>
    <property type="project" value="TreeGrafter"/>
</dbReference>
<dbReference type="GO" id="GO:0048024">
    <property type="term" value="P:regulation of mRNA splicing, via spliceosome"/>
    <property type="evidence" value="ECO:0007669"/>
    <property type="project" value="TreeGrafter"/>
</dbReference>
<evidence type="ECO:0000256" key="1">
    <source>
        <dbReference type="SAM" id="MobiDB-lite"/>
    </source>
</evidence>
<dbReference type="PANTHER" id="PTHR12357">
    <property type="entry name" value="YTH YT521-B HOMOLOGY DOMAIN-CONTAINING"/>
    <property type="match status" value="1"/>
</dbReference>
<evidence type="ECO:0000259" key="2">
    <source>
        <dbReference type="PROSITE" id="PS50882"/>
    </source>
</evidence>
<feature type="domain" description="YTH" evidence="2">
    <location>
        <begin position="1"/>
        <end position="129"/>
    </location>
</feature>
<proteinExistence type="predicted"/>
<dbReference type="InterPro" id="IPR045168">
    <property type="entry name" value="YTH_prot"/>
</dbReference>
<dbReference type="Pfam" id="PF04146">
    <property type="entry name" value="YTH"/>
    <property type="match status" value="1"/>
</dbReference>
<dbReference type="InterPro" id="IPR007275">
    <property type="entry name" value="YTH_domain"/>
</dbReference>
<accession>A0AA36MQM3</accession>
<dbReference type="EMBL" id="CAUJNA010000335">
    <property type="protein sequence ID" value="CAJ1375692.1"/>
    <property type="molecule type" value="Genomic_DNA"/>
</dbReference>
<reference evidence="3" key="1">
    <citation type="submission" date="2023-08" db="EMBL/GenBank/DDBJ databases">
        <authorList>
            <person name="Chen Y."/>
            <person name="Shah S."/>
            <person name="Dougan E. K."/>
            <person name="Thang M."/>
            <person name="Chan C."/>
        </authorList>
    </citation>
    <scope>NUCLEOTIDE SEQUENCE</scope>
</reference>
<comment type="caution">
    <text evidence="3">The sequence shown here is derived from an EMBL/GenBank/DDBJ whole genome shotgun (WGS) entry which is preliminary data.</text>
</comment>
<dbReference type="GO" id="GO:0000398">
    <property type="term" value="P:mRNA splicing, via spliceosome"/>
    <property type="evidence" value="ECO:0007669"/>
    <property type="project" value="TreeGrafter"/>
</dbReference>
<dbReference type="GO" id="GO:0005654">
    <property type="term" value="C:nucleoplasm"/>
    <property type="evidence" value="ECO:0007669"/>
    <property type="project" value="TreeGrafter"/>
</dbReference>
<feature type="compositionally biased region" description="Pro residues" evidence="1">
    <location>
        <begin position="174"/>
        <end position="188"/>
    </location>
</feature>
<dbReference type="PROSITE" id="PS50882">
    <property type="entry name" value="YTH"/>
    <property type="match status" value="1"/>
</dbReference>
<sequence length="220" mass="23807">MLVITSNVGDNVVKSVENNVWATQRKNEPLLIDAFRSCRAVILIFSVSRSGAFQGYARMRSLPGHSRCKADPFSGFGRLFDVEWLRLQDVIMPEVSYLRNPLDEGRQVSSARDGQELPYEVGRELCTHFDVRVFLEDPDTYEPCMDEAPPMARDAVPVLPAVLPAPVVSVPAPGTLPGPPPPGPPPWMQFPAQPGLPISAAPPGAGLDQGGAAARAPSRQ</sequence>
<feature type="region of interest" description="Disordered" evidence="1">
    <location>
        <begin position="174"/>
        <end position="220"/>
    </location>
</feature>